<dbReference type="SUPFAM" id="SSF50249">
    <property type="entry name" value="Nucleic acid-binding proteins"/>
    <property type="match status" value="1"/>
</dbReference>
<protein>
    <submittedName>
        <fullName evidence="1">Putative nucleic acid-binding protein</fullName>
    </submittedName>
</protein>
<organism evidence="1 2">
    <name type="scientific">Lupinus albus</name>
    <name type="common">White lupine</name>
    <name type="synonym">Lupinus termis</name>
    <dbReference type="NCBI Taxonomy" id="3870"/>
    <lineage>
        <taxon>Eukaryota</taxon>
        <taxon>Viridiplantae</taxon>
        <taxon>Streptophyta</taxon>
        <taxon>Embryophyta</taxon>
        <taxon>Tracheophyta</taxon>
        <taxon>Spermatophyta</taxon>
        <taxon>Magnoliopsida</taxon>
        <taxon>eudicotyledons</taxon>
        <taxon>Gunneridae</taxon>
        <taxon>Pentapetalae</taxon>
        <taxon>rosids</taxon>
        <taxon>fabids</taxon>
        <taxon>Fabales</taxon>
        <taxon>Fabaceae</taxon>
        <taxon>Papilionoideae</taxon>
        <taxon>50 kb inversion clade</taxon>
        <taxon>genistoids sensu lato</taxon>
        <taxon>core genistoids</taxon>
        <taxon>Genisteae</taxon>
        <taxon>Lupinus</taxon>
    </lineage>
</organism>
<name>A0A6A5LHN7_LUPAL</name>
<keyword evidence="2" id="KW-1185">Reference proteome</keyword>
<dbReference type="AlphaFoldDB" id="A0A6A5LHN7"/>
<sequence>MKGKSVNKMEEEEGDKAANTATKVTCTILAIDHTNLCYRVCAICERTLSTTDNNNNNNGIDNAPSFLCKFCHTNNKNKRLFRILMSIATDTEVITVICFDRIAKVLFGCSADQFFDFARLNPLSGVAVNEILEGEMFTMTLSKPLNCNAQNIRVTSAVPLSLGFRPAIEVLREFYKT</sequence>
<dbReference type="EMBL" id="WOCE01000024">
    <property type="protein sequence ID" value="KAE9585775.1"/>
    <property type="molecule type" value="Genomic_DNA"/>
</dbReference>
<gene>
    <name evidence="1" type="ORF">Lalb_Chr24g0394861</name>
</gene>
<dbReference type="InterPro" id="IPR013955">
    <property type="entry name" value="Rep_factor-A_C"/>
</dbReference>
<dbReference type="OrthoDB" id="1922776at2759"/>
<accession>A0A6A5LHN7</accession>
<comment type="caution">
    <text evidence="1">The sequence shown here is derived from an EMBL/GenBank/DDBJ whole genome shotgun (WGS) entry which is preliminary data.</text>
</comment>
<reference evidence="2" key="1">
    <citation type="journal article" date="2020" name="Nat. Commun.">
        <title>Genome sequence of the cluster root forming white lupin.</title>
        <authorList>
            <person name="Hufnagel B."/>
            <person name="Marques A."/>
            <person name="Soriano A."/>
            <person name="Marques L."/>
            <person name="Divol F."/>
            <person name="Doumas P."/>
            <person name="Sallet E."/>
            <person name="Mancinotti D."/>
            <person name="Carrere S."/>
            <person name="Marande W."/>
            <person name="Arribat S."/>
            <person name="Keller J."/>
            <person name="Huneau C."/>
            <person name="Blein T."/>
            <person name="Aime D."/>
            <person name="Laguerre M."/>
            <person name="Taylor J."/>
            <person name="Schubert V."/>
            <person name="Nelson M."/>
            <person name="Geu-Flores F."/>
            <person name="Crespi M."/>
            <person name="Gallardo-Guerrero K."/>
            <person name="Delaux P.-M."/>
            <person name="Salse J."/>
            <person name="Berges H."/>
            <person name="Guyot R."/>
            <person name="Gouzy J."/>
            <person name="Peret B."/>
        </authorList>
    </citation>
    <scope>NUCLEOTIDE SEQUENCE [LARGE SCALE GENOMIC DNA]</scope>
    <source>
        <strain evidence="2">cv. Amiga</strain>
    </source>
</reference>
<dbReference type="Gene3D" id="2.40.50.140">
    <property type="entry name" value="Nucleic acid-binding proteins"/>
    <property type="match status" value="1"/>
</dbReference>
<dbReference type="Proteomes" id="UP000447434">
    <property type="component" value="Chromosome 24"/>
</dbReference>
<evidence type="ECO:0000313" key="2">
    <source>
        <dbReference type="Proteomes" id="UP000447434"/>
    </source>
</evidence>
<dbReference type="InterPro" id="IPR012340">
    <property type="entry name" value="NA-bd_OB-fold"/>
</dbReference>
<dbReference type="Pfam" id="PF08646">
    <property type="entry name" value="Rep_fac-A_C"/>
    <property type="match status" value="1"/>
</dbReference>
<proteinExistence type="predicted"/>
<evidence type="ECO:0000313" key="1">
    <source>
        <dbReference type="EMBL" id="KAE9585775.1"/>
    </source>
</evidence>